<dbReference type="PANTHER" id="PTHR10434:SF11">
    <property type="entry name" value="1-ACYL-SN-GLYCEROL-3-PHOSPHATE ACYLTRANSFERASE"/>
    <property type="match status" value="1"/>
</dbReference>
<sequence length="333" mass="35960">MSRELAPWTVDPGRRRPAGRLADTVADLRTLATGWRWDLAVDVVKAAARTAVGTVKGDQDAPPLPTAWARTPLVVAVRDLGQAGVLRPVIRAEVALEDHGTERLPGGSGPTLLVANHASHLDVGAVLATLPPSWRERTAVALTSDTFFHTWWKAGAAALGFNTFQLPETAPSADGALRFDVEPLAKVLATGWNVLVFPEGGRTRDGVVQSFHADVAAVAARLAVPVVPVGLRGTFTAMPQGTSWPRRGRPRVAVRYGAALEAQPAESAEVFTARIHRAVADLIDEDASTWWQVRRGSGPEVGDAQGARWRRIWQQSEEPTAGGRPHRRRIWRS</sequence>
<organism evidence="4 5">
    <name type="scientific">Microlunatus aurantiacus</name>
    <dbReference type="NCBI Taxonomy" id="446786"/>
    <lineage>
        <taxon>Bacteria</taxon>
        <taxon>Bacillati</taxon>
        <taxon>Actinomycetota</taxon>
        <taxon>Actinomycetes</taxon>
        <taxon>Propionibacteriales</taxon>
        <taxon>Propionibacteriaceae</taxon>
        <taxon>Microlunatus</taxon>
    </lineage>
</organism>
<proteinExistence type="predicted"/>
<dbReference type="InterPro" id="IPR002123">
    <property type="entry name" value="Plipid/glycerol_acylTrfase"/>
</dbReference>
<dbReference type="Proteomes" id="UP001500051">
    <property type="component" value="Unassembled WGS sequence"/>
</dbReference>
<keyword evidence="5" id="KW-1185">Reference proteome</keyword>
<dbReference type="SMART" id="SM00563">
    <property type="entry name" value="PlsC"/>
    <property type="match status" value="1"/>
</dbReference>
<evidence type="ECO:0000313" key="4">
    <source>
        <dbReference type="EMBL" id="GAA3715834.1"/>
    </source>
</evidence>
<protein>
    <recommendedName>
        <fullName evidence="3">Phospholipid/glycerol acyltransferase domain-containing protein</fullName>
    </recommendedName>
</protein>
<reference evidence="5" key="1">
    <citation type="journal article" date="2019" name="Int. J. Syst. Evol. Microbiol.">
        <title>The Global Catalogue of Microorganisms (GCM) 10K type strain sequencing project: providing services to taxonomists for standard genome sequencing and annotation.</title>
        <authorList>
            <consortium name="The Broad Institute Genomics Platform"/>
            <consortium name="The Broad Institute Genome Sequencing Center for Infectious Disease"/>
            <person name="Wu L."/>
            <person name="Ma J."/>
        </authorList>
    </citation>
    <scope>NUCLEOTIDE SEQUENCE [LARGE SCALE GENOMIC DNA]</scope>
    <source>
        <strain evidence="5">JCM 16548</strain>
    </source>
</reference>
<dbReference type="PANTHER" id="PTHR10434">
    <property type="entry name" value="1-ACYL-SN-GLYCEROL-3-PHOSPHATE ACYLTRANSFERASE"/>
    <property type="match status" value="1"/>
</dbReference>
<keyword evidence="2" id="KW-0012">Acyltransferase</keyword>
<accession>A0ABP7E8X6</accession>
<name>A0ABP7E8X6_9ACTN</name>
<dbReference type="EMBL" id="BAAAYX010000020">
    <property type="protein sequence ID" value="GAA3715834.1"/>
    <property type="molecule type" value="Genomic_DNA"/>
</dbReference>
<evidence type="ECO:0000256" key="1">
    <source>
        <dbReference type="ARBA" id="ARBA00022679"/>
    </source>
</evidence>
<dbReference type="Pfam" id="PF01553">
    <property type="entry name" value="Acyltransferase"/>
    <property type="match status" value="1"/>
</dbReference>
<keyword evidence="1" id="KW-0808">Transferase</keyword>
<comment type="caution">
    <text evidence="4">The sequence shown here is derived from an EMBL/GenBank/DDBJ whole genome shotgun (WGS) entry which is preliminary data.</text>
</comment>
<feature type="domain" description="Phospholipid/glycerol acyltransferase" evidence="3">
    <location>
        <begin position="111"/>
        <end position="234"/>
    </location>
</feature>
<dbReference type="CDD" id="cd07989">
    <property type="entry name" value="LPLAT_AGPAT-like"/>
    <property type="match status" value="1"/>
</dbReference>
<dbReference type="RefSeq" id="WP_344814160.1">
    <property type="nucleotide sequence ID" value="NZ_BAAAYX010000020.1"/>
</dbReference>
<evidence type="ECO:0000313" key="5">
    <source>
        <dbReference type="Proteomes" id="UP001500051"/>
    </source>
</evidence>
<gene>
    <name evidence="4" type="ORF">GCM10022204_39320</name>
</gene>
<evidence type="ECO:0000256" key="2">
    <source>
        <dbReference type="ARBA" id="ARBA00023315"/>
    </source>
</evidence>
<evidence type="ECO:0000259" key="3">
    <source>
        <dbReference type="SMART" id="SM00563"/>
    </source>
</evidence>
<dbReference type="SUPFAM" id="SSF69593">
    <property type="entry name" value="Glycerol-3-phosphate (1)-acyltransferase"/>
    <property type="match status" value="1"/>
</dbReference>